<organism evidence="2 3">
    <name type="scientific">Euplotes crassus</name>
    <dbReference type="NCBI Taxonomy" id="5936"/>
    <lineage>
        <taxon>Eukaryota</taxon>
        <taxon>Sar</taxon>
        <taxon>Alveolata</taxon>
        <taxon>Ciliophora</taxon>
        <taxon>Intramacronucleata</taxon>
        <taxon>Spirotrichea</taxon>
        <taxon>Hypotrichia</taxon>
        <taxon>Euplotida</taxon>
        <taxon>Euplotidae</taxon>
        <taxon>Moneuplotes</taxon>
    </lineage>
</organism>
<keyword evidence="3" id="KW-1185">Reference proteome</keyword>
<comment type="caution">
    <text evidence="2">The sequence shown here is derived from an EMBL/GenBank/DDBJ whole genome shotgun (WGS) entry which is preliminary data.</text>
</comment>
<reference evidence="2" key="1">
    <citation type="submission" date="2023-07" db="EMBL/GenBank/DDBJ databases">
        <authorList>
            <consortium name="AG Swart"/>
            <person name="Singh M."/>
            <person name="Singh A."/>
            <person name="Seah K."/>
            <person name="Emmerich C."/>
        </authorList>
    </citation>
    <scope>NUCLEOTIDE SEQUENCE</scope>
    <source>
        <strain evidence="2">DP1</strain>
    </source>
</reference>
<evidence type="ECO:0000256" key="1">
    <source>
        <dbReference type="SAM" id="MobiDB-lite"/>
    </source>
</evidence>
<gene>
    <name evidence="2" type="ORF">ECRASSUSDP1_LOCUS14043</name>
</gene>
<dbReference type="EMBL" id="CAMPGE010014011">
    <property type="protein sequence ID" value="CAI2372711.1"/>
    <property type="molecule type" value="Genomic_DNA"/>
</dbReference>
<name>A0AAD2CVF1_EUPCR</name>
<feature type="region of interest" description="Disordered" evidence="1">
    <location>
        <begin position="206"/>
        <end position="233"/>
    </location>
</feature>
<dbReference type="AlphaFoldDB" id="A0AAD2CVF1"/>
<protein>
    <submittedName>
        <fullName evidence="2">Uncharacterized protein</fullName>
    </submittedName>
</protein>
<accession>A0AAD2CVF1</accession>
<evidence type="ECO:0000313" key="3">
    <source>
        <dbReference type="Proteomes" id="UP001295684"/>
    </source>
</evidence>
<feature type="compositionally biased region" description="Basic and acidic residues" evidence="1">
    <location>
        <begin position="213"/>
        <end position="233"/>
    </location>
</feature>
<evidence type="ECO:0000313" key="2">
    <source>
        <dbReference type="EMBL" id="CAI2372711.1"/>
    </source>
</evidence>
<dbReference type="Proteomes" id="UP001295684">
    <property type="component" value="Unassembled WGS sequence"/>
</dbReference>
<proteinExistence type="predicted"/>
<sequence>MSKKYRNESRTYKAIPLLNKKNKSVHSTLNSLYNNTSDKVENTDSNVLGIKLLSKSPAFQNLKLGNRSSKNSNLKTFYNTNIKGVNMTARVSKPSSEVTSRITMDKIKSDYNFSITARKDQGRMTVTGFNDKYSMKMTRERSTPVITTKDSYMKNPNIWKGSLDNFNLKKKPFKDVEVPKFTVNNHRRPSIRDQDIITRYTMIRNNNSQMAKENQKKADKNEKKGKNYSLKDDPNLQNLSKAINFKSKDIENYLWKGSSSAIPSLELLKRRMLANHESLVNVPSSMVSTFDDLKDFREFCYENSKETCRAMLEFQTSFLVFVEKQMTTHSKLGQENEDLKAENERLKALLKESG</sequence>